<dbReference type="InterPro" id="IPR015943">
    <property type="entry name" value="WD40/YVTN_repeat-like_dom_sf"/>
</dbReference>
<comment type="similarity">
    <text evidence="3">Belongs to the UTP5 family.</text>
</comment>
<feature type="compositionally biased region" description="Acidic residues" evidence="5">
    <location>
        <begin position="673"/>
        <end position="684"/>
    </location>
</feature>
<dbReference type="EMBL" id="JAGXEW010000006">
    <property type="protein sequence ID" value="KAK1170437.1"/>
    <property type="molecule type" value="Genomic_DNA"/>
</dbReference>
<evidence type="ECO:0000259" key="6">
    <source>
        <dbReference type="Pfam" id="PF04003"/>
    </source>
</evidence>
<keyword evidence="4" id="KW-0853">WD repeat</keyword>
<proteinExistence type="inferred from homology"/>
<feature type="region of interest" description="Disordered" evidence="5">
    <location>
        <begin position="608"/>
        <end position="684"/>
    </location>
</feature>
<dbReference type="Pfam" id="PF00400">
    <property type="entry name" value="WD40"/>
    <property type="match status" value="2"/>
</dbReference>
<evidence type="ECO:0000256" key="1">
    <source>
        <dbReference type="ARBA" id="ARBA00004123"/>
    </source>
</evidence>
<evidence type="ECO:0000256" key="3">
    <source>
        <dbReference type="ARBA" id="ARBA00038335"/>
    </source>
</evidence>
<comment type="caution">
    <text evidence="7">The sequence shown here is derived from an EMBL/GenBank/DDBJ whole genome shotgun (WGS) entry which is preliminary data.</text>
</comment>
<keyword evidence="8" id="KW-1185">Reference proteome</keyword>
<feature type="repeat" description="WD" evidence="4">
    <location>
        <begin position="135"/>
        <end position="176"/>
    </location>
</feature>
<dbReference type="Pfam" id="PF04003">
    <property type="entry name" value="Utp12"/>
    <property type="match status" value="1"/>
</dbReference>
<organism evidence="7 8">
    <name type="scientific">Acipenser oxyrinchus oxyrinchus</name>
    <dbReference type="NCBI Taxonomy" id="40147"/>
    <lineage>
        <taxon>Eukaryota</taxon>
        <taxon>Metazoa</taxon>
        <taxon>Chordata</taxon>
        <taxon>Craniata</taxon>
        <taxon>Vertebrata</taxon>
        <taxon>Euteleostomi</taxon>
        <taxon>Actinopterygii</taxon>
        <taxon>Chondrostei</taxon>
        <taxon>Acipenseriformes</taxon>
        <taxon>Acipenseridae</taxon>
        <taxon>Acipenser</taxon>
    </lineage>
</organism>
<comment type="subcellular location">
    <subcellularLocation>
        <location evidence="1">Nucleus</location>
    </subcellularLocation>
</comment>
<dbReference type="InterPro" id="IPR007148">
    <property type="entry name" value="SSU_processome_Utp12"/>
</dbReference>
<dbReference type="GO" id="GO:0005730">
    <property type="term" value="C:nucleolus"/>
    <property type="evidence" value="ECO:0007669"/>
    <property type="project" value="TreeGrafter"/>
</dbReference>
<reference evidence="7" key="1">
    <citation type="submission" date="2022-02" db="EMBL/GenBank/DDBJ databases">
        <title>Atlantic sturgeon de novo genome assembly.</title>
        <authorList>
            <person name="Stock M."/>
            <person name="Klopp C."/>
            <person name="Guiguen Y."/>
            <person name="Cabau C."/>
            <person name="Parinello H."/>
            <person name="Santidrian Yebra-Pimentel E."/>
            <person name="Kuhl H."/>
            <person name="Dirks R.P."/>
            <person name="Guessner J."/>
            <person name="Wuertz S."/>
            <person name="Du K."/>
            <person name="Schartl M."/>
        </authorList>
    </citation>
    <scope>NUCLEOTIDE SEQUENCE</scope>
    <source>
        <strain evidence="7">STURGEONOMICS-FGT-2020</strain>
        <tissue evidence="7">Whole blood</tissue>
    </source>
</reference>
<dbReference type="Gene3D" id="2.130.10.10">
    <property type="entry name" value="YVTN repeat-like/Quinoprotein amine dehydrogenase"/>
    <property type="match status" value="2"/>
</dbReference>
<evidence type="ECO:0000313" key="7">
    <source>
        <dbReference type="EMBL" id="KAK1170437.1"/>
    </source>
</evidence>
<gene>
    <name evidence="7" type="primary">Wdr43</name>
    <name evidence="7" type="ORF">AOXY_G7292</name>
</gene>
<evidence type="ECO:0000313" key="8">
    <source>
        <dbReference type="Proteomes" id="UP001230051"/>
    </source>
</evidence>
<feature type="domain" description="Small-subunit processome Utp12" evidence="6">
    <location>
        <begin position="485"/>
        <end position="586"/>
    </location>
</feature>
<dbReference type="AlphaFoldDB" id="A0AAD8GA06"/>
<feature type="compositionally biased region" description="Acidic residues" evidence="5">
    <location>
        <begin position="611"/>
        <end position="641"/>
    </location>
</feature>
<dbReference type="SUPFAM" id="SSF50978">
    <property type="entry name" value="WD40 repeat-like"/>
    <property type="match status" value="1"/>
</dbReference>
<feature type="compositionally biased region" description="Acidic residues" evidence="5">
    <location>
        <begin position="653"/>
        <end position="664"/>
    </location>
</feature>
<dbReference type="InterPro" id="IPR052414">
    <property type="entry name" value="U3_snoRNA-assoc_WDR"/>
</dbReference>
<sequence>MTITPPPASLANQRTGLHECQRACSLVDNTCLPLPTTLSLMQTQRQSNGDGRLRLWDTLSNTLYQEYVPSAHLSATCTCLAWGPCRTIKDGPQRKKRKSEVVPPGDQLDLLALGTAAGTVLLYSTVKGQLHSKLDGGHDSKVNCVRWHPDNNCLYSCSDDSRIVEWDLQTGKVKWRWKADKCAVSCLCLSPDGKMLLSAGQTIKMWDLETKEVYRRFTGHATAVSTLCFITTRPPTHDMEGLYFLSGAAHDRLLSVWQVRSDGKDKNAVLSFTLTDEPIYVDLTVSQSKDEAVKLAVVCKDGQMHLCEHVLNGHCKKPLSPSCSVQVASPGSVGDGVPRPVPILAAALTMDKQALLLAYGSGLQPVIERTTLNAGETHVCLVRDIQASLTLRTETTFTKVKTPTVKADAKLLVPGLPGHSAPIKSNPLEMKRKPGFDKKEMSIEERLSVIDLSPAEGRKGVHKGGLPLQTDSFAVLLVQGLESSDSNILNKVFQTRKEVLIKKTVARLPIPAVLPLVQELSKRMQGHPYSGVLMVRWLKAVFTFHASYLSTLPSLVSHLGVLYHMIESRVKMFHKLSRLHGKLYLLITQIAATDKSQSVTELDQTAKLVYEEDSSEDEEEGSGDEMLAEEEDSDHWEEEEIKEVTERSKKEEGDGEEHSDEEMNIENKLNGDSDLEPDNESEEE</sequence>
<dbReference type="Proteomes" id="UP001230051">
    <property type="component" value="Unassembled WGS sequence"/>
</dbReference>
<keyword evidence="2" id="KW-0539">Nucleus</keyword>
<dbReference type="PROSITE" id="PS50082">
    <property type="entry name" value="WD_REPEATS_2"/>
    <property type="match status" value="1"/>
</dbReference>
<evidence type="ECO:0000256" key="5">
    <source>
        <dbReference type="SAM" id="MobiDB-lite"/>
    </source>
</evidence>
<accession>A0AAD8GA06</accession>
<name>A0AAD8GA06_ACIOX</name>
<dbReference type="InterPro" id="IPR036322">
    <property type="entry name" value="WD40_repeat_dom_sf"/>
</dbReference>
<feature type="compositionally biased region" description="Basic and acidic residues" evidence="5">
    <location>
        <begin position="642"/>
        <end position="652"/>
    </location>
</feature>
<dbReference type="PROSITE" id="PS50294">
    <property type="entry name" value="WD_REPEATS_REGION"/>
    <property type="match status" value="1"/>
</dbReference>
<dbReference type="PANTHER" id="PTHR44267">
    <property type="entry name" value="WD REPEAT-CONTAINING PROTEIN 43"/>
    <property type="match status" value="1"/>
</dbReference>
<evidence type="ECO:0000256" key="4">
    <source>
        <dbReference type="PROSITE-ProRule" id="PRU00221"/>
    </source>
</evidence>
<evidence type="ECO:0000256" key="2">
    <source>
        <dbReference type="ARBA" id="ARBA00023242"/>
    </source>
</evidence>
<dbReference type="InterPro" id="IPR001680">
    <property type="entry name" value="WD40_rpt"/>
</dbReference>
<dbReference type="GO" id="GO:0000462">
    <property type="term" value="P:maturation of SSU-rRNA from tricistronic rRNA transcript (SSU-rRNA, 5.8S rRNA, LSU-rRNA)"/>
    <property type="evidence" value="ECO:0007669"/>
    <property type="project" value="TreeGrafter"/>
</dbReference>
<protein>
    <submittedName>
        <fullName evidence="7">WD repeat-containing protein 43</fullName>
    </submittedName>
</protein>
<dbReference type="SMART" id="SM00320">
    <property type="entry name" value="WD40"/>
    <property type="match status" value="3"/>
</dbReference>
<dbReference type="PANTHER" id="PTHR44267:SF1">
    <property type="entry name" value="WD REPEAT-CONTAINING PROTEIN 43"/>
    <property type="match status" value="1"/>
</dbReference>